<dbReference type="PANTHER" id="PTHR37017:SF11">
    <property type="entry name" value="ESTERASE_LIPASE_THIOESTERASE DOMAIN-CONTAINING PROTEIN"/>
    <property type="match status" value="1"/>
</dbReference>
<dbReference type="InterPro" id="IPR000073">
    <property type="entry name" value="AB_hydrolase_1"/>
</dbReference>
<dbReference type="PATRIC" id="fig|69370.6.peg.3842"/>
<sequence>MHIILVPGLWLDASSWGDVDPALEAAGHRTHALTMPGVGASATESAGIGIADWIAATVAQIDRLDGPVVLVGHSGGGNVVYGAVDARPDRVARVVFLDTFPPGDGGSISEFPVVDGVIPFPGWDFFDEADIVDLDPQTRTEAAARAKSVPERVPTDPIRLTDERRRAVAATMITGTVPEAQIREIIAAAPPWAAELAALEHLDIIELGAPEDPAGHWPQFSRPGAVAEAILQAIS</sequence>
<proteinExistence type="predicted"/>
<feature type="domain" description="AB hydrolase-1" evidence="1">
    <location>
        <begin position="3"/>
        <end position="229"/>
    </location>
</feature>
<evidence type="ECO:0000259" key="1">
    <source>
        <dbReference type="Pfam" id="PF12697"/>
    </source>
</evidence>
<comment type="caution">
    <text evidence="2">The sequence shown here is derived from an EMBL/GenBank/DDBJ whole genome shotgun (WGS) entry which is preliminary data.</text>
</comment>
<dbReference type="EMBL" id="JYJA01000041">
    <property type="protein sequence ID" value="KJL39576.1"/>
    <property type="molecule type" value="Genomic_DNA"/>
</dbReference>
<dbReference type="Gene3D" id="3.40.50.1820">
    <property type="entry name" value="alpha/beta hydrolase"/>
    <property type="match status" value="1"/>
</dbReference>
<dbReference type="Proteomes" id="UP000034098">
    <property type="component" value="Unassembled WGS sequence"/>
</dbReference>
<dbReference type="PANTHER" id="PTHR37017">
    <property type="entry name" value="AB HYDROLASE-1 DOMAIN-CONTAINING PROTEIN-RELATED"/>
    <property type="match status" value="1"/>
</dbReference>
<reference evidence="2 3" key="1">
    <citation type="submission" date="2015-02" db="EMBL/GenBank/DDBJ databases">
        <title>Draft genome sequences of ten Microbacterium spp. with emphasis on heavy metal contaminated environments.</title>
        <authorList>
            <person name="Corretto E."/>
        </authorList>
    </citation>
    <scope>NUCLEOTIDE SEQUENCE [LARGE SCALE GENOMIC DNA]</scope>
    <source>
        <strain evidence="2 3">DSM 8608</strain>
    </source>
</reference>
<keyword evidence="3" id="KW-1185">Reference proteome</keyword>
<evidence type="ECO:0000313" key="2">
    <source>
        <dbReference type="EMBL" id="KJL39576.1"/>
    </source>
</evidence>
<dbReference type="GO" id="GO:0016787">
    <property type="term" value="F:hydrolase activity"/>
    <property type="evidence" value="ECO:0007669"/>
    <property type="project" value="UniProtKB-KW"/>
</dbReference>
<dbReference type="SUPFAM" id="SSF53474">
    <property type="entry name" value="alpha/beta-Hydrolases"/>
    <property type="match status" value="1"/>
</dbReference>
<protein>
    <submittedName>
        <fullName evidence="2">Alpha/beta hydrolase family protein</fullName>
    </submittedName>
</protein>
<dbReference type="AlphaFoldDB" id="A0A0M2GZJ1"/>
<accession>A0A0M2GZJ1</accession>
<name>A0A0M2GZJ1_MICTR</name>
<dbReference type="Pfam" id="PF12697">
    <property type="entry name" value="Abhydrolase_6"/>
    <property type="match status" value="1"/>
</dbReference>
<keyword evidence="2" id="KW-0378">Hydrolase</keyword>
<organism evidence="2 3">
    <name type="scientific">Microbacterium trichothecenolyticum</name>
    <name type="common">Aureobacterium trichothecenolyticum</name>
    <dbReference type="NCBI Taxonomy" id="69370"/>
    <lineage>
        <taxon>Bacteria</taxon>
        <taxon>Bacillati</taxon>
        <taxon>Actinomycetota</taxon>
        <taxon>Actinomycetes</taxon>
        <taxon>Micrococcales</taxon>
        <taxon>Microbacteriaceae</taxon>
        <taxon>Microbacterium</taxon>
    </lineage>
</organism>
<dbReference type="OrthoDB" id="9773549at2"/>
<gene>
    <name evidence="2" type="ORF">RS82_03775</name>
</gene>
<dbReference type="RefSeq" id="WP_045302314.1">
    <property type="nucleotide sequence ID" value="NZ_JYJA01000041.1"/>
</dbReference>
<dbReference type="InterPro" id="IPR052897">
    <property type="entry name" value="Sec-Metab_Biosynth_Hydrolase"/>
</dbReference>
<evidence type="ECO:0000313" key="3">
    <source>
        <dbReference type="Proteomes" id="UP000034098"/>
    </source>
</evidence>
<dbReference type="InterPro" id="IPR029058">
    <property type="entry name" value="AB_hydrolase_fold"/>
</dbReference>